<evidence type="ECO:0000256" key="6">
    <source>
        <dbReference type="RuleBase" id="RU003704"/>
    </source>
</evidence>
<evidence type="ECO:0000259" key="7">
    <source>
        <dbReference type="Pfam" id="PF00294"/>
    </source>
</evidence>
<dbReference type="PANTHER" id="PTHR43085:SF1">
    <property type="entry name" value="PSEUDOURIDINE KINASE-RELATED"/>
    <property type="match status" value="1"/>
</dbReference>
<protein>
    <submittedName>
        <fullName evidence="8">Carbohydrate kinase</fullName>
    </submittedName>
</protein>
<dbReference type="Proteomes" id="UP000640786">
    <property type="component" value="Unassembled WGS sequence"/>
</dbReference>
<keyword evidence="2 6" id="KW-0808">Transferase</keyword>
<feature type="domain" description="Carbohydrate kinase PfkB" evidence="7">
    <location>
        <begin position="3"/>
        <end position="307"/>
    </location>
</feature>
<dbReference type="InterPro" id="IPR002139">
    <property type="entry name" value="Ribo/fructo_kinase"/>
</dbReference>
<keyword evidence="9" id="KW-1185">Reference proteome</keyword>
<dbReference type="Pfam" id="PF00294">
    <property type="entry name" value="PfkB"/>
    <property type="match status" value="1"/>
</dbReference>
<evidence type="ECO:0000256" key="3">
    <source>
        <dbReference type="ARBA" id="ARBA00022741"/>
    </source>
</evidence>
<dbReference type="RefSeq" id="WP_191696541.1">
    <property type="nucleotide sequence ID" value="NZ_JACSQO010000001.1"/>
</dbReference>
<dbReference type="PROSITE" id="PS00584">
    <property type="entry name" value="PFKB_KINASES_2"/>
    <property type="match status" value="1"/>
</dbReference>
<keyword evidence="5" id="KW-0067">ATP-binding</keyword>
<reference evidence="8 9" key="1">
    <citation type="submission" date="2020-08" db="EMBL/GenBank/DDBJ databases">
        <title>A Genomic Blueprint of the Chicken Gut Microbiome.</title>
        <authorList>
            <person name="Gilroy R."/>
            <person name="Ravi A."/>
            <person name="Getino M."/>
            <person name="Pursley I."/>
            <person name="Horton D.L."/>
            <person name="Alikhan N.-F."/>
            <person name="Baker D."/>
            <person name="Gharbi K."/>
            <person name="Hall N."/>
            <person name="Watson M."/>
            <person name="Adriaenssens E.M."/>
            <person name="Foster-Nyarko E."/>
            <person name="Jarju S."/>
            <person name="Secka A."/>
            <person name="Antonio M."/>
            <person name="Oren A."/>
            <person name="Chaudhuri R."/>
            <person name="La Ragione R.M."/>
            <person name="Hildebrand F."/>
            <person name="Pallen M.J."/>
        </authorList>
    </citation>
    <scope>NUCLEOTIDE SEQUENCE [LARGE SCALE GENOMIC DNA]</scope>
    <source>
        <strain evidence="8 9">Sa2BUA9</strain>
    </source>
</reference>
<evidence type="ECO:0000256" key="2">
    <source>
        <dbReference type="ARBA" id="ARBA00022679"/>
    </source>
</evidence>
<dbReference type="PANTHER" id="PTHR43085">
    <property type="entry name" value="HEXOKINASE FAMILY MEMBER"/>
    <property type="match status" value="1"/>
</dbReference>
<dbReference type="InterPro" id="IPR050306">
    <property type="entry name" value="PfkB_Carbo_kinase"/>
</dbReference>
<keyword evidence="3" id="KW-0547">Nucleotide-binding</keyword>
<dbReference type="CDD" id="cd01167">
    <property type="entry name" value="bac_FRK"/>
    <property type="match status" value="1"/>
</dbReference>
<accession>A0ABR8R5W5</accession>
<comment type="caution">
    <text evidence="8">The sequence shown here is derived from an EMBL/GenBank/DDBJ whole genome shotgun (WGS) entry which is preliminary data.</text>
</comment>
<gene>
    <name evidence="8" type="ORF">H9650_03180</name>
</gene>
<evidence type="ECO:0000313" key="8">
    <source>
        <dbReference type="EMBL" id="MBD7943109.1"/>
    </source>
</evidence>
<evidence type="ECO:0000313" key="9">
    <source>
        <dbReference type="Proteomes" id="UP000640786"/>
    </source>
</evidence>
<comment type="similarity">
    <text evidence="1 6">Belongs to the carbohydrate kinase PfkB family.</text>
</comment>
<dbReference type="InterPro" id="IPR011611">
    <property type="entry name" value="PfkB_dom"/>
</dbReference>
<dbReference type="EMBL" id="JACSQO010000001">
    <property type="protein sequence ID" value="MBD7943109.1"/>
    <property type="molecule type" value="Genomic_DNA"/>
</dbReference>
<name>A0ABR8R5W5_9BACI</name>
<dbReference type="InterPro" id="IPR029056">
    <property type="entry name" value="Ribokinase-like"/>
</dbReference>
<dbReference type="GO" id="GO:0016301">
    <property type="term" value="F:kinase activity"/>
    <property type="evidence" value="ECO:0007669"/>
    <property type="project" value="UniProtKB-KW"/>
</dbReference>
<evidence type="ECO:0000256" key="5">
    <source>
        <dbReference type="ARBA" id="ARBA00022840"/>
    </source>
</evidence>
<evidence type="ECO:0000256" key="4">
    <source>
        <dbReference type="ARBA" id="ARBA00022777"/>
    </source>
</evidence>
<sequence>MYDVVALGEILIDFTPYGKSENGNILFERNPGGAPANVLVMLSKLGLTTSFISKVGADEFGKFLKETLDSYKVDTTGLAITDEVNTTLAFVHLQPNGDRSFSFYRKPGADITLEEKEVNYKLIDRAKLFHFGSVSMTNEPARQATLSAIQYAKDKGLLISYDPNLRENLWEDLKEAKKIISDSLYFADILKVSEEELLFLTDSSDYKEGTETLYRNYGISLIFVTLGENGCFFRYKDKTEIIPPYVVRAIDTTGSGDAFFGALLYKILEKSPIEEMNIEGLKSSVLFANAAGALAATKRGGIPALPDLKDITQFQEANHKI</sequence>
<dbReference type="SUPFAM" id="SSF53613">
    <property type="entry name" value="Ribokinase-like"/>
    <property type="match status" value="1"/>
</dbReference>
<dbReference type="Gene3D" id="3.40.1190.20">
    <property type="match status" value="1"/>
</dbReference>
<dbReference type="InterPro" id="IPR002173">
    <property type="entry name" value="Carboh/pur_kinase_PfkB_CS"/>
</dbReference>
<evidence type="ECO:0000256" key="1">
    <source>
        <dbReference type="ARBA" id="ARBA00010688"/>
    </source>
</evidence>
<organism evidence="8 9">
    <name type="scientific">Psychrobacillus faecigallinarum</name>
    <dbReference type="NCBI Taxonomy" id="2762235"/>
    <lineage>
        <taxon>Bacteria</taxon>
        <taxon>Bacillati</taxon>
        <taxon>Bacillota</taxon>
        <taxon>Bacilli</taxon>
        <taxon>Bacillales</taxon>
        <taxon>Bacillaceae</taxon>
        <taxon>Psychrobacillus</taxon>
    </lineage>
</organism>
<dbReference type="PRINTS" id="PR00990">
    <property type="entry name" value="RIBOKINASE"/>
</dbReference>
<proteinExistence type="inferred from homology"/>
<keyword evidence="4 6" id="KW-0418">Kinase</keyword>